<dbReference type="EMBL" id="FZPH01000036">
    <property type="protein sequence ID" value="SNT66261.1"/>
    <property type="molecule type" value="Genomic_DNA"/>
</dbReference>
<keyword evidence="3" id="KW-1185">Reference proteome</keyword>
<accession>A0A239PGR0</accession>
<dbReference type="InterPro" id="IPR006764">
    <property type="entry name" value="SAM_dep_MeTrfase_SAV2177_type"/>
</dbReference>
<proteinExistence type="predicted"/>
<dbReference type="Proteomes" id="UP000198362">
    <property type="component" value="Unassembled WGS sequence"/>
</dbReference>
<gene>
    <name evidence="2" type="ORF">SAMN05421812_1368</name>
</gene>
<keyword evidence="2" id="KW-0808">Transferase</keyword>
<dbReference type="Gene3D" id="3.40.50.150">
    <property type="entry name" value="Vaccinia Virus protein VP39"/>
    <property type="match status" value="1"/>
</dbReference>
<feature type="compositionally biased region" description="Basic residues" evidence="1">
    <location>
        <begin position="311"/>
        <end position="320"/>
    </location>
</feature>
<evidence type="ECO:0000313" key="2">
    <source>
        <dbReference type="EMBL" id="SNT66261.1"/>
    </source>
</evidence>
<dbReference type="Pfam" id="PF04672">
    <property type="entry name" value="Methyltransf_19"/>
    <property type="match status" value="1"/>
</dbReference>
<evidence type="ECO:0000313" key="3">
    <source>
        <dbReference type="Proteomes" id="UP000198362"/>
    </source>
</evidence>
<sequence>MTGLSGVDPSVAAVARMWDFYLGGCDNYDADRKAARLVIAAAPHIVDAAAANRSFAHRVIGSAAAHGIQRFLDLGCGLPTLSPTHRVARSWRSRARTLYVDRDLQVVHHARHLLGDDSGAAAVRGDIRDIDAILGHPTTRALLAGGARVCVLMLGVGHFVAEGLDLVTATLRRRLPSGSLLAISHAVPGAADRSGCDAVKAIYASIGSPLHLRSADQVAALFDGWQIEPADWTRTAQQPVPLHAWRPDIGEPVGHSIDAMTAVVGRIPERGTPAWNPWPARRPRPAEAQHRRRRPRPPTPAIPGTGPTTHSPHRHRKHDQ</sequence>
<evidence type="ECO:0000256" key="1">
    <source>
        <dbReference type="SAM" id="MobiDB-lite"/>
    </source>
</evidence>
<dbReference type="GO" id="GO:0008168">
    <property type="term" value="F:methyltransferase activity"/>
    <property type="evidence" value="ECO:0007669"/>
    <property type="project" value="UniProtKB-KW"/>
</dbReference>
<dbReference type="SUPFAM" id="SSF53335">
    <property type="entry name" value="S-adenosyl-L-methionine-dependent methyltransferases"/>
    <property type="match status" value="1"/>
</dbReference>
<name>A0A239PGR0_9ACTN</name>
<keyword evidence="2" id="KW-0489">Methyltransferase</keyword>
<organism evidence="2 3">
    <name type="scientific">Asanoa hainanensis</name>
    <dbReference type="NCBI Taxonomy" id="560556"/>
    <lineage>
        <taxon>Bacteria</taxon>
        <taxon>Bacillati</taxon>
        <taxon>Actinomycetota</taxon>
        <taxon>Actinomycetes</taxon>
        <taxon>Micromonosporales</taxon>
        <taxon>Micromonosporaceae</taxon>
        <taxon>Asanoa</taxon>
    </lineage>
</organism>
<reference evidence="2 3" key="1">
    <citation type="submission" date="2017-06" db="EMBL/GenBank/DDBJ databases">
        <authorList>
            <person name="Kim H.J."/>
            <person name="Triplett B.A."/>
        </authorList>
    </citation>
    <scope>NUCLEOTIDE SEQUENCE [LARGE SCALE GENOMIC DNA]</scope>
    <source>
        <strain evidence="2 3">CGMCC 4.5593</strain>
    </source>
</reference>
<dbReference type="OrthoDB" id="4134439at2"/>
<feature type="region of interest" description="Disordered" evidence="1">
    <location>
        <begin position="269"/>
        <end position="320"/>
    </location>
</feature>
<dbReference type="GO" id="GO:0032259">
    <property type="term" value="P:methylation"/>
    <property type="evidence" value="ECO:0007669"/>
    <property type="project" value="UniProtKB-KW"/>
</dbReference>
<dbReference type="AlphaFoldDB" id="A0A239PGR0"/>
<dbReference type="RefSeq" id="WP_144023007.1">
    <property type="nucleotide sequence ID" value="NZ_FZPH01000036.1"/>
</dbReference>
<dbReference type="InterPro" id="IPR029063">
    <property type="entry name" value="SAM-dependent_MTases_sf"/>
</dbReference>
<protein>
    <submittedName>
        <fullName evidence="2">S-adenosyl methyltransferase</fullName>
    </submittedName>
</protein>